<name>B4J812_DROGR</name>
<proteinExistence type="predicted"/>
<dbReference type="InParanoid" id="B4J812"/>
<evidence type="ECO:0000313" key="2">
    <source>
        <dbReference type="Proteomes" id="UP000001070"/>
    </source>
</evidence>
<evidence type="ECO:0000313" key="1">
    <source>
        <dbReference type="EMBL" id="EDW02242.1"/>
    </source>
</evidence>
<organism evidence="2">
    <name type="scientific">Drosophila grimshawi</name>
    <name type="common">Hawaiian fruit fly</name>
    <name type="synonym">Idiomyia grimshawi</name>
    <dbReference type="NCBI Taxonomy" id="7222"/>
    <lineage>
        <taxon>Eukaryota</taxon>
        <taxon>Metazoa</taxon>
        <taxon>Ecdysozoa</taxon>
        <taxon>Arthropoda</taxon>
        <taxon>Hexapoda</taxon>
        <taxon>Insecta</taxon>
        <taxon>Pterygota</taxon>
        <taxon>Neoptera</taxon>
        <taxon>Endopterygota</taxon>
        <taxon>Diptera</taxon>
        <taxon>Brachycera</taxon>
        <taxon>Muscomorpha</taxon>
        <taxon>Ephydroidea</taxon>
        <taxon>Drosophilidae</taxon>
        <taxon>Drosophila</taxon>
        <taxon>Hawaiian Drosophila</taxon>
    </lineage>
</organism>
<dbReference type="Proteomes" id="UP000001070">
    <property type="component" value="Unassembled WGS sequence"/>
</dbReference>
<dbReference type="HOGENOM" id="CLU_1929743_0_0_1"/>
<dbReference type="EMBL" id="CH916367">
    <property type="protein sequence ID" value="EDW02242.1"/>
    <property type="molecule type" value="Genomic_DNA"/>
</dbReference>
<reference evidence="1 2" key="1">
    <citation type="journal article" date="2007" name="Nature">
        <title>Evolution of genes and genomes on the Drosophila phylogeny.</title>
        <authorList>
            <consortium name="Drosophila 12 Genomes Consortium"/>
            <person name="Clark A.G."/>
            <person name="Eisen M.B."/>
            <person name="Smith D.R."/>
            <person name="Bergman C.M."/>
            <person name="Oliver B."/>
            <person name="Markow T.A."/>
            <person name="Kaufman T.C."/>
            <person name="Kellis M."/>
            <person name="Gelbart W."/>
            <person name="Iyer V.N."/>
            <person name="Pollard D.A."/>
            <person name="Sackton T.B."/>
            <person name="Larracuente A.M."/>
            <person name="Singh N.D."/>
            <person name="Abad J.P."/>
            <person name="Abt D.N."/>
            <person name="Adryan B."/>
            <person name="Aguade M."/>
            <person name="Akashi H."/>
            <person name="Anderson W.W."/>
            <person name="Aquadro C.F."/>
            <person name="Ardell D.H."/>
            <person name="Arguello R."/>
            <person name="Artieri C.G."/>
            <person name="Barbash D.A."/>
            <person name="Barker D."/>
            <person name="Barsanti P."/>
            <person name="Batterham P."/>
            <person name="Batzoglou S."/>
            <person name="Begun D."/>
            <person name="Bhutkar A."/>
            <person name="Blanco E."/>
            <person name="Bosak S.A."/>
            <person name="Bradley R.K."/>
            <person name="Brand A.D."/>
            <person name="Brent M.R."/>
            <person name="Brooks A.N."/>
            <person name="Brown R.H."/>
            <person name="Butlin R.K."/>
            <person name="Caggese C."/>
            <person name="Calvi B.R."/>
            <person name="Bernardo de Carvalho A."/>
            <person name="Caspi A."/>
            <person name="Castrezana S."/>
            <person name="Celniker S.E."/>
            <person name="Chang J.L."/>
            <person name="Chapple C."/>
            <person name="Chatterji S."/>
            <person name="Chinwalla A."/>
            <person name="Civetta A."/>
            <person name="Clifton S.W."/>
            <person name="Comeron J.M."/>
            <person name="Costello J.C."/>
            <person name="Coyne J.A."/>
            <person name="Daub J."/>
            <person name="David R.G."/>
            <person name="Delcher A.L."/>
            <person name="Delehaunty K."/>
            <person name="Do C.B."/>
            <person name="Ebling H."/>
            <person name="Edwards K."/>
            <person name="Eickbush T."/>
            <person name="Evans J.D."/>
            <person name="Filipski A."/>
            <person name="Findeiss S."/>
            <person name="Freyhult E."/>
            <person name="Fulton L."/>
            <person name="Fulton R."/>
            <person name="Garcia A.C."/>
            <person name="Gardiner A."/>
            <person name="Garfield D.A."/>
            <person name="Garvin B.E."/>
            <person name="Gibson G."/>
            <person name="Gilbert D."/>
            <person name="Gnerre S."/>
            <person name="Godfrey J."/>
            <person name="Good R."/>
            <person name="Gotea V."/>
            <person name="Gravely B."/>
            <person name="Greenberg A.J."/>
            <person name="Griffiths-Jones S."/>
            <person name="Gross S."/>
            <person name="Guigo R."/>
            <person name="Gustafson E.A."/>
            <person name="Haerty W."/>
            <person name="Hahn M.W."/>
            <person name="Halligan D.L."/>
            <person name="Halpern A.L."/>
            <person name="Halter G.M."/>
            <person name="Han M.V."/>
            <person name="Heger A."/>
            <person name="Hillier L."/>
            <person name="Hinrichs A.S."/>
            <person name="Holmes I."/>
            <person name="Hoskins R.A."/>
            <person name="Hubisz M.J."/>
            <person name="Hultmark D."/>
            <person name="Huntley M.A."/>
            <person name="Jaffe D.B."/>
            <person name="Jagadeeshan S."/>
            <person name="Jeck W.R."/>
            <person name="Johnson J."/>
            <person name="Jones C.D."/>
            <person name="Jordan W.C."/>
            <person name="Karpen G.H."/>
            <person name="Kataoka E."/>
            <person name="Keightley P.D."/>
            <person name="Kheradpour P."/>
            <person name="Kirkness E.F."/>
            <person name="Koerich L.B."/>
            <person name="Kristiansen K."/>
            <person name="Kudrna D."/>
            <person name="Kulathinal R.J."/>
            <person name="Kumar S."/>
            <person name="Kwok R."/>
            <person name="Lander E."/>
            <person name="Langley C.H."/>
            <person name="Lapoint R."/>
            <person name="Lazzaro B.P."/>
            <person name="Lee S.J."/>
            <person name="Levesque L."/>
            <person name="Li R."/>
            <person name="Lin C.F."/>
            <person name="Lin M.F."/>
            <person name="Lindblad-Toh K."/>
            <person name="Llopart A."/>
            <person name="Long M."/>
            <person name="Low L."/>
            <person name="Lozovsky E."/>
            <person name="Lu J."/>
            <person name="Luo M."/>
            <person name="Machado C.A."/>
            <person name="Makalowski W."/>
            <person name="Marzo M."/>
            <person name="Matsuda M."/>
            <person name="Matzkin L."/>
            <person name="McAllister B."/>
            <person name="McBride C.S."/>
            <person name="McKernan B."/>
            <person name="McKernan K."/>
            <person name="Mendez-Lago M."/>
            <person name="Minx P."/>
            <person name="Mollenhauer M.U."/>
            <person name="Montooth K."/>
            <person name="Mount S.M."/>
            <person name="Mu X."/>
            <person name="Myers E."/>
            <person name="Negre B."/>
            <person name="Newfeld S."/>
            <person name="Nielsen R."/>
            <person name="Noor M.A."/>
            <person name="O'Grady P."/>
            <person name="Pachter L."/>
            <person name="Papaceit M."/>
            <person name="Parisi M.J."/>
            <person name="Parisi M."/>
            <person name="Parts L."/>
            <person name="Pedersen J.S."/>
            <person name="Pesole G."/>
            <person name="Phillippy A.M."/>
            <person name="Ponting C.P."/>
            <person name="Pop M."/>
            <person name="Porcelli D."/>
            <person name="Powell J.R."/>
            <person name="Prohaska S."/>
            <person name="Pruitt K."/>
            <person name="Puig M."/>
            <person name="Quesneville H."/>
            <person name="Ram K.R."/>
            <person name="Rand D."/>
            <person name="Rasmussen M.D."/>
            <person name="Reed L.K."/>
            <person name="Reenan R."/>
            <person name="Reily A."/>
            <person name="Remington K.A."/>
            <person name="Rieger T.T."/>
            <person name="Ritchie M.G."/>
            <person name="Robin C."/>
            <person name="Rogers Y.H."/>
            <person name="Rohde C."/>
            <person name="Rozas J."/>
            <person name="Rubenfield M.J."/>
            <person name="Ruiz A."/>
            <person name="Russo S."/>
            <person name="Salzberg S.L."/>
            <person name="Sanchez-Gracia A."/>
            <person name="Saranga D.J."/>
            <person name="Sato H."/>
            <person name="Schaeffer S.W."/>
            <person name="Schatz M.C."/>
            <person name="Schlenke T."/>
            <person name="Schwartz R."/>
            <person name="Segarra C."/>
            <person name="Singh R.S."/>
            <person name="Sirot L."/>
            <person name="Sirota M."/>
            <person name="Sisneros N.B."/>
            <person name="Smith C.D."/>
            <person name="Smith T.F."/>
            <person name="Spieth J."/>
            <person name="Stage D.E."/>
            <person name="Stark A."/>
            <person name="Stephan W."/>
            <person name="Strausberg R.L."/>
            <person name="Strempel S."/>
            <person name="Sturgill D."/>
            <person name="Sutton G."/>
            <person name="Sutton G.G."/>
            <person name="Tao W."/>
            <person name="Teichmann S."/>
            <person name="Tobari Y.N."/>
            <person name="Tomimura Y."/>
            <person name="Tsolas J.M."/>
            <person name="Valente V.L."/>
            <person name="Venter E."/>
            <person name="Venter J.C."/>
            <person name="Vicario S."/>
            <person name="Vieira F.G."/>
            <person name="Vilella A.J."/>
            <person name="Villasante A."/>
            <person name="Walenz B."/>
            <person name="Wang J."/>
            <person name="Wasserman M."/>
            <person name="Watts T."/>
            <person name="Wilson D."/>
            <person name="Wilson R.K."/>
            <person name="Wing R.A."/>
            <person name="Wolfner M.F."/>
            <person name="Wong A."/>
            <person name="Wong G.K."/>
            <person name="Wu C.I."/>
            <person name="Wu G."/>
            <person name="Yamamoto D."/>
            <person name="Yang H.P."/>
            <person name="Yang S.P."/>
            <person name="Yorke J.A."/>
            <person name="Yoshida K."/>
            <person name="Zdobnov E."/>
            <person name="Zhang P."/>
            <person name="Zhang Y."/>
            <person name="Zimin A.V."/>
            <person name="Baldwin J."/>
            <person name="Abdouelleil A."/>
            <person name="Abdulkadir J."/>
            <person name="Abebe A."/>
            <person name="Abera B."/>
            <person name="Abreu J."/>
            <person name="Acer S.C."/>
            <person name="Aftuck L."/>
            <person name="Alexander A."/>
            <person name="An P."/>
            <person name="Anderson E."/>
            <person name="Anderson S."/>
            <person name="Arachi H."/>
            <person name="Azer M."/>
            <person name="Bachantsang P."/>
            <person name="Barry A."/>
            <person name="Bayul T."/>
            <person name="Berlin A."/>
            <person name="Bessette D."/>
            <person name="Bloom T."/>
            <person name="Blye J."/>
            <person name="Boguslavskiy L."/>
            <person name="Bonnet C."/>
            <person name="Boukhgalter B."/>
            <person name="Bourzgui I."/>
            <person name="Brown A."/>
            <person name="Cahill P."/>
            <person name="Channer S."/>
            <person name="Cheshatsang Y."/>
            <person name="Chuda L."/>
            <person name="Citroen M."/>
            <person name="Collymore A."/>
            <person name="Cooke P."/>
            <person name="Costello M."/>
            <person name="D'Aco K."/>
            <person name="Daza R."/>
            <person name="De Haan G."/>
            <person name="DeGray S."/>
            <person name="DeMaso C."/>
            <person name="Dhargay N."/>
            <person name="Dooley K."/>
            <person name="Dooley E."/>
            <person name="Doricent M."/>
            <person name="Dorje P."/>
            <person name="Dorjee K."/>
            <person name="Dupes A."/>
            <person name="Elong R."/>
            <person name="Falk J."/>
            <person name="Farina A."/>
            <person name="Faro S."/>
            <person name="Ferguson D."/>
            <person name="Fisher S."/>
            <person name="Foley C.D."/>
            <person name="Franke A."/>
            <person name="Friedrich D."/>
            <person name="Gadbois L."/>
            <person name="Gearin G."/>
            <person name="Gearin C.R."/>
            <person name="Giannoukos G."/>
            <person name="Goode T."/>
            <person name="Graham J."/>
            <person name="Grandbois E."/>
            <person name="Grewal S."/>
            <person name="Gyaltsen K."/>
            <person name="Hafez N."/>
            <person name="Hagos B."/>
            <person name="Hall J."/>
            <person name="Henson C."/>
            <person name="Hollinger A."/>
            <person name="Honan T."/>
            <person name="Huard M.D."/>
            <person name="Hughes L."/>
            <person name="Hurhula B."/>
            <person name="Husby M.E."/>
            <person name="Kamat A."/>
            <person name="Kanga B."/>
            <person name="Kashin S."/>
            <person name="Khazanovich D."/>
            <person name="Kisner P."/>
            <person name="Lance K."/>
            <person name="Lara M."/>
            <person name="Lee W."/>
            <person name="Lennon N."/>
            <person name="Letendre F."/>
            <person name="LeVine R."/>
            <person name="Lipovsky A."/>
            <person name="Liu X."/>
            <person name="Liu J."/>
            <person name="Liu S."/>
            <person name="Lokyitsang T."/>
            <person name="Lokyitsang Y."/>
            <person name="Lubonja R."/>
            <person name="Lui A."/>
            <person name="MacDonald P."/>
            <person name="Magnisalis V."/>
            <person name="Maru K."/>
            <person name="Matthews C."/>
            <person name="McCusker W."/>
            <person name="McDonough S."/>
            <person name="Mehta T."/>
            <person name="Meldrim J."/>
            <person name="Meneus L."/>
            <person name="Mihai O."/>
            <person name="Mihalev A."/>
            <person name="Mihova T."/>
            <person name="Mittelman R."/>
            <person name="Mlenga V."/>
            <person name="Montmayeur A."/>
            <person name="Mulrain L."/>
            <person name="Navidi A."/>
            <person name="Naylor J."/>
            <person name="Negash T."/>
            <person name="Nguyen T."/>
            <person name="Nguyen N."/>
            <person name="Nicol R."/>
            <person name="Norbu C."/>
            <person name="Norbu N."/>
            <person name="Novod N."/>
            <person name="O'Neill B."/>
            <person name="Osman S."/>
            <person name="Markiewicz E."/>
            <person name="Oyono O.L."/>
            <person name="Patti C."/>
            <person name="Phunkhang P."/>
            <person name="Pierre F."/>
            <person name="Priest M."/>
            <person name="Raghuraman S."/>
            <person name="Rege F."/>
            <person name="Reyes R."/>
            <person name="Rise C."/>
            <person name="Rogov P."/>
            <person name="Ross K."/>
            <person name="Ryan E."/>
            <person name="Settipalli S."/>
            <person name="Shea T."/>
            <person name="Sherpa N."/>
            <person name="Shi L."/>
            <person name="Shih D."/>
            <person name="Sparrow T."/>
            <person name="Spaulding J."/>
            <person name="Stalker J."/>
            <person name="Stange-Thomann N."/>
            <person name="Stavropoulos S."/>
            <person name="Stone C."/>
            <person name="Strader C."/>
            <person name="Tesfaye S."/>
            <person name="Thomson T."/>
            <person name="Thoulutsang Y."/>
            <person name="Thoulutsang D."/>
            <person name="Topham K."/>
            <person name="Topping I."/>
            <person name="Tsamla T."/>
            <person name="Vassiliev H."/>
            <person name="Vo A."/>
            <person name="Wangchuk T."/>
            <person name="Wangdi T."/>
            <person name="Weiand M."/>
            <person name="Wilkinson J."/>
            <person name="Wilson A."/>
            <person name="Yadav S."/>
            <person name="Young G."/>
            <person name="Yu Q."/>
            <person name="Zembek L."/>
            <person name="Zhong D."/>
            <person name="Zimmer A."/>
            <person name="Zwirko Z."/>
            <person name="Jaffe D.B."/>
            <person name="Alvarez P."/>
            <person name="Brockman W."/>
            <person name="Butler J."/>
            <person name="Chin C."/>
            <person name="Gnerre S."/>
            <person name="Grabherr M."/>
            <person name="Kleber M."/>
            <person name="Mauceli E."/>
            <person name="MacCallum I."/>
        </authorList>
    </citation>
    <scope>NUCLEOTIDE SEQUENCE [LARGE SCALE GENOMIC DNA]</scope>
    <source>
        <strain evidence="2">Tucson 15287-2541.00</strain>
    </source>
</reference>
<accession>B4J812</accession>
<protein>
    <submittedName>
        <fullName evidence="1">GH21888</fullName>
    </submittedName>
</protein>
<sequence length="131" mass="14833">MSWIQLSYSLIDRIDIQESKLMNCVRFSLQNGEHGTITPSAEVQELSNKALTYVAETLLLLPVGRLRCACGIIDDPVIGKVPVIMGSQRQIFTYGQLLTYLESLHEAEPDYWRNLNYIIKTINCRSRSLAA</sequence>
<keyword evidence="2" id="KW-1185">Reference proteome</keyword>
<gene>
    <name evidence="1" type="primary">Dgri\GH21888</name>
    <name evidence="1" type="ORF">Dgri_GH21888</name>
</gene>
<dbReference type="AlphaFoldDB" id="B4J812"/>